<accession>A0A9P4GVZ0</accession>
<name>A0A9P4GVZ0_9PLEO</name>
<feature type="signal peptide" evidence="1">
    <location>
        <begin position="1"/>
        <end position="20"/>
    </location>
</feature>
<dbReference type="Proteomes" id="UP000799777">
    <property type="component" value="Unassembled WGS sequence"/>
</dbReference>
<sequence length="98" mass="10659">MSFLTTVLAVIGLLVSTAVAAPVNPNTASPAGSHNEETCGWLIDDQGNTQLMISTPTCHNAEEGDPFHMVENDYCAICYTYKHKNCSRVQVTCVPLWD</sequence>
<evidence type="ECO:0000313" key="3">
    <source>
        <dbReference type="Proteomes" id="UP000799777"/>
    </source>
</evidence>
<keyword evidence="3" id="KW-1185">Reference proteome</keyword>
<protein>
    <submittedName>
        <fullName evidence="2">Uncharacterized protein</fullName>
    </submittedName>
</protein>
<organism evidence="2 3">
    <name type="scientific">Setomelanomma holmii</name>
    <dbReference type="NCBI Taxonomy" id="210430"/>
    <lineage>
        <taxon>Eukaryota</taxon>
        <taxon>Fungi</taxon>
        <taxon>Dikarya</taxon>
        <taxon>Ascomycota</taxon>
        <taxon>Pezizomycotina</taxon>
        <taxon>Dothideomycetes</taxon>
        <taxon>Pleosporomycetidae</taxon>
        <taxon>Pleosporales</taxon>
        <taxon>Pleosporineae</taxon>
        <taxon>Phaeosphaeriaceae</taxon>
        <taxon>Setomelanomma</taxon>
    </lineage>
</organism>
<reference evidence="2" key="1">
    <citation type="journal article" date="2020" name="Stud. Mycol.">
        <title>101 Dothideomycetes genomes: a test case for predicting lifestyles and emergence of pathogens.</title>
        <authorList>
            <person name="Haridas S."/>
            <person name="Albert R."/>
            <person name="Binder M."/>
            <person name="Bloem J."/>
            <person name="Labutti K."/>
            <person name="Salamov A."/>
            <person name="Andreopoulos B."/>
            <person name="Baker S."/>
            <person name="Barry K."/>
            <person name="Bills G."/>
            <person name="Bluhm B."/>
            <person name="Cannon C."/>
            <person name="Castanera R."/>
            <person name="Culley D."/>
            <person name="Daum C."/>
            <person name="Ezra D."/>
            <person name="Gonzalez J."/>
            <person name="Henrissat B."/>
            <person name="Kuo A."/>
            <person name="Liang C."/>
            <person name="Lipzen A."/>
            <person name="Lutzoni F."/>
            <person name="Magnuson J."/>
            <person name="Mondo S."/>
            <person name="Nolan M."/>
            <person name="Ohm R."/>
            <person name="Pangilinan J."/>
            <person name="Park H.-J."/>
            <person name="Ramirez L."/>
            <person name="Alfaro M."/>
            <person name="Sun H."/>
            <person name="Tritt A."/>
            <person name="Yoshinaga Y."/>
            <person name="Zwiers L.-H."/>
            <person name="Turgeon B."/>
            <person name="Goodwin S."/>
            <person name="Spatafora J."/>
            <person name="Crous P."/>
            <person name="Grigoriev I."/>
        </authorList>
    </citation>
    <scope>NUCLEOTIDE SEQUENCE</scope>
    <source>
        <strain evidence="2">CBS 110217</strain>
    </source>
</reference>
<comment type="caution">
    <text evidence="2">The sequence shown here is derived from an EMBL/GenBank/DDBJ whole genome shotgun (WGS) entry which is preliminary data.</text>
</comment>
<evidence type="ECO:0000313" key="2">
    <source>
        <dbReference type="EMBL" id="KAF2022507.1"/>
    </source>
</evidence>
<feature type="chain" id="PRO_5040264887" evidence="1">
    <location>
        <begin position="21"/>
        <end position="98"/>
    </location>
</feature>
<dbReference type="EMBL" id="ML978583">
    <property type="protein sequence ID" value="KAF2022507.1"/>
    <property type="molecule type" value="Genomic_DNA"/>
</dbReference>
<gene>
    <name evidence="2" type="ORF">EK21DRAFT_119687</name>
</gene>
<dbReference type="AlphaFoldDB" id="A0A9P4GVZ0"/>
<keyword evidence="1" id="KW-0732">Signal</keyword>
<proteinExistence type="predicted"/>
<evidence type="ECO:0000256" key="1">
    <source>
        <dbReference type="SAM" id="SignalP"/>
    </source>
</evidence>